<gene>
    <name evidence="1" type="ORF">DFP89_11584</name>
</gene>
<proteinExistence type="predicted"/>
<dbReference type="AlphaFoldDB" id="A0A368YR51"/>
<organism evidence="1 2">
    <name type="scientific">Paracoccus lutimaris</name>
    <dbReference type="NCBI Taxonomy" id="1490030"/>
    <lineage>
        <taxon>Bacteria</taxon>
        <taxon>Pseudomonadati</taxon>
        <taxon>Pseudomonadota</taxon>
        <taxon>Alphaproteobacteria</taxon>
        <taxon>Rhodobacterales</taxon>
        <taxon>Paracoccaceae</taxon>
        <taxon>Paracoccus</taxon>
    </lineage>
</organism>
<name>A0A368YR51_9RHOB</name>
<protein>
    <submittedName>
        <fullName evidence="1">Uncharacterized protein</fullName>
    </submittedName>
</protein>
<dbReference type="Proteomes" id="UP000253345">
    <property type="component" value="Unassembled WGS sequence"/>
</dbReference>
<keyword evidence="2" id="KW-1185">Reference proteome</keyword>
<dbReference type="RefSeq" id="WP_114349983.1">
    <property type="nucleotide sequence ID" value="NZ_QPJL01000015.1"/>
</dbReference>
<dbReference type="OrthoDB" id="7915901at2"/>
<accession>A0A368YR51</accession>
<dbReference type="EMBL" id="QPJL01000015">
    <property type="protein sequence ID" value="RCW81407.1"/>
    <property type="molecule type" value="Genomic_DNA"/>
</dbReference>
<evidence type="ECO:0000313" key="1">
    <source>
        <dbReference type="EMBL" id="RCW81407.1"/>
    </source>
</evidence>
<evidence type="ECO:0000313" key="2">
    <source>
        <dbReference type="Proteomes" id="UP000253345"/>
    </source>
</evidence>
<comment type="caution">
    <text evidence="1">The sequence shown here is derived from an EMBL/GenBank/DDBJ whole genome shotgun (WGS) entry which is preliminary data.</text>
</comment>
<reference evidence="1 2" key="1">
    <citation type="submission" date="2018-07" db="EMBL/GenBank/DDBJ databases">
        <title>Genomic Encyclopedia of Type Strains, Phase III (KMG-III): the genomes of soil and plant-associated and newly described type strains.</title>
        <authorList>
            <person name="Whitman W."/>
        </authorList>
    </citation>
    <scope>NUCLEOTIDE SEQUENCE [LARGE SCALE GENOMIC DNA]</scope>
    <source>
        <strain evidence="1 2">CECT 8525</strain>
    </source>
</reference>
<sequence length="107" mass="11864">MPRPKKPSADLAKRREIYAPQAVWEKAGTLAKAAGMSISAYLLRDVMEAQQSSAVVDLLEELQAMRRELAHVSQALQTEGNPTVIKVHMDLVTIDRRLVRLAESLAL</sequence>